<dbReference type="InterPro" id="IPR046357">
    <property type="entry name" value="PPIase_dom_sf"/>
</dbReference>
<dbReference type="InterPro" id="IPR023034">
    <property type="entry name" value="PPIase_SurA"/>
</dbReference>
<keyword evidence="1 7" id="KW-0732">Signal</keyword>
<dbReference type="GO" id="GO:0006457">
    <property type="term" value="P:protein folding"/>
    <property type="evidence" value="ECO:0007669"/>
    <property type="project" value="UniProtKB-UniRule"/>
</dbReference>
<evidence type="ECO:0000256" key="6">
    <source>
        <dbReference type="ARBA" id="ARBA00023235"/>
    </source>
</evidence>
<dbReference type="PANTHER" id="PTHR47637">
    <property type="entry name" value="CHAPERONE SURA"/>
    <property type="match status" value="1"/>
</dbReference>
<dbReference type="PANTHER" id="PTHR47637:SF1">
    <property type="entry name" value="CHAPERONE SURA"/>
    <property type="match status" value="1"/>
</dbReference>
<proteinExistence type="inferred from homology"/>
<evidence type="ECO:0000256" key="7">
    <source>
        <dbReference type="HAMAP-Rule" id="MF_01183"/>
    </source>
</evidence>
<dbReference type="AlphaFoldDB" id="A0A451BIL7"/>
<dbReference type="Gene3D" id="3.10.50.40">
    <property type="match status" value="2"/>
</dbReference>
<comment type="domain">
    <text evidence="7">The PPIase activity resides only in the second parvulin domain. The N-terminal region and the C-terminal tail are necessary and sufficient for the chaperone activity of SurA. The PPIase activity is dispensable for SurA to function as a chaperone. The N-terminal region and the C-terminal tail are also required for porin recognition.</text>
</comment>
<dbReference type="GO" id="GO:0050821">
    <property type="term" value="P:protein stabilization"/>
    <property type="evidence" value="ECO:0007669"/>
    <property type="project" value="InterPro"/>
</dbReference>
<evidence type="ECO:0000256" key="4">
    <source>
        <dbReference type="ARBA" id="ARBA00023110"/>
    </source>
</evidence>
<evidence type="ECO:0000256" key="1">
    <source>
        <dbReference type="ARBA" id="ARBA00022729"/>
    </source>
</evidence>
<dbReference type="InterPro" id="IPR015391">
    <property type="entry name" value="SurA_N"/>
</dbReference>
<evidence type="ECO:0000259" key="8">
    <source>
        <dbReference type="PROSITE" id="PS50198"/>
    </source>
</evidence>
<dbReference type="InterPro" id="IPR050280">
    <property type="entry name" value="OMP_Chaperone_SurA"/>
</dbReference>
<comment type="catalytic activity">
    <reaction evidence="7">
        <text>[protein]-peptidylproline (omega=180) = [protein]-peptidylproline (omega=0)</text>
        <dbReference type="Rhea" id="RHEA:16237"/>
        <dbReference type="Rhea" id="RHEA-COMP:10747"/>
        <dbReference type="Rhea" id="RHEA-COMP:10748"/>
        <dbReference type="ChEBI" id="CHEBI:83833"/>
        <dbReference type="ChEBI" id="CHEBI:83834"/>
        <dbReference type="EC" id="5.2.1.8"/>
    </reaction>
</comment>
<sequence length="440" mass="50271">MTAMANILFPRWALFLLLFLSPPIIAGQSSPSSVTELNRIVAVVNSEAIVLSELNSRMRTKLAELSRSGTKPPPPAVLRKKILDRLIIERIQFQVSKRIGIRIDDDQVNRTIANIAKRNELELRQFREILERDGYKFTVFQEDIRRQLVITELQKRQVANRVQVTDREVDNYLATHSSTFQPKREYRLAHMLIAVSKNASPGEVAIARKKVKRILRQLRNDANFANIAKLVSDSGQAPSGGDLGWRDESKLPRLFADIVSKLEPGEISEPLRNASGFHIIKLIATRDKKRHVIPQTKARHILVKASEMTSDADAKTRLEQIRERIIQGEDFKDMARSHSDDRGSAIKGGNIGWVGVGDVVPKFEQAMDKLQPMEISEPFRTQFGWHIVQVLDRRKHDGSDDIRRAKAIETIRGRKIEEELSAWLRQLRDEAYVEYRLEGE</sequence>
<reference evidence="9" key="1">
    <citation type="submission" date="2019-02" db="EMBL/GenBank/DDBJ databases">
        <authorList>
            <person name="Gruber-Vodicka R. H."/>
            <person name="Seah K. B. B."/>
        </authorList>
    </citation>
    <scope>NUCLEOTIDE SEQUENCE</scope>
    <source>
        <strain evidence="9">BECK_S127</strain>
    </source>
</reference>
<evidence type="ECO:0000256" key="3">
    <source>
        <dbReference type="ARBA" id="ARBA00022764"/>
    </source>
</evidence>
<dbReference type="GO" id="GO:0003755">
    <property type="term" value="F:peptidyl-prolyl cis-trans isomerase activity"/>
    <property type="evidence" value="ECO:0007669"/>
    <property type="project" value="UniProtKB-UniRule"/>
</dbReference>
<dbReference type="HAMAP" id="MF_01183">
    <property type="entry name" value="Chaperone_SurA"/>
    <property type="match status" value="1"/>
</dbReference>
<keyword evidence="2 7" id="KW-0677">Repeat</keyword>
<dbReference type="SUPFAM" id="SSF54534">
    <property type="entry name" value="FKBP-like"/>
    <property type="match status" value="2"/>
</dbReference>
<dbReference type="GO" id="GO:0030288">
    <property type="term" value="C:outer membrane-bounded periplasmic space"/>
    <property type="evidence" value="ECO:0007669"/>
    <property type="project" value="InterPro"/>
</dbReference>
<dbReference type="EMBL" id="CAADHB010000007">
    <property type="protein sequence ID" value="VFK78131.1"/>
    <property type="molecule type" value="Genomic_DNA"/>
</dbReference>
<evidence type="ECO:0000256" key="5">
    <source>
        <dbReference type="ARBA" id="ARBA00023186"/>
    </source>
</evidence>
<keyword evidence="4 7" id="KW-0697">Rotamase</keyword>
<dbReference type="Pfam" id="PF09312">
    <property type="entry name" value="SurA_N"/>
    <property type="match status" value="1"/>
</dbReference>
<organism evidence="9">
    <name type="scientific">Candidatus Kentrum sp. SD</name>
    <dbReference type="NCBI Taxonomy" id="2126332"/>
    <lineage>
        <taxon>Bacteria</taxon>
        <taxon>Pseudomonadati</taxon>
        <taxon>Pseudomonadota</taxon>
        <taxon>Gammaproteobacteria</taxon>
        <taxon>Candidatus Kentrum</taxon>
    </lineage>
</organism>
<evidence type="ECO:0000256" key="2">
    <source>
        <dbReference type="ARBA" id="ARBA00022737"/>
    </source>
</evidence>
<dbReference type="Pfam" id="PF00639">
    <property type="entry name" value="Rotamase"/>
    <property type="match status" value="2"/>
</dbReference>
<keyword evidence="6 7" id="KW-0413">Isomerase</keyword>
<name>A0A451BIL7_9GAMM</name>
<feature type="domain" description="PpiC" evidence="8">
    <location>
        <begin position="183"/>
        <end position="284"/>
    </location>
</feature>
<comment type="function">
    <text evidence="7">Chaperone involved in the correct folding and assembly of outer membrane proteins. Recognizes specific patterns of aromatic residues and the orientation of their side chains, which are found more frequently in integral outer membrane proteins. May act in both early periplasmic and late outer membrane-associated steps of protein maturation.</text>
</comment>
<accession>A0A451BIL7</accession>
<dbReference type="InterPro" id="IPR027304">
    <property type="entry name" value="Trigger_fact/SurA_dom_sf"/>
</dbReference>
<dbReference type="PROSITE" id="PS50198">
    <property type="entry name" value="PPIC_PPIASE_2"/>
    <property type="match status" value="2"/>
</dbReference>
<protein>
    <recommendedName>
        <fullName evidence="7">Chaperone SurA</fullName>
    </recommendedName>
    <alternativeName>
        <fullName evidence="7">Peptidyl-prolyl cis-trans isomerase SurA</fullName>
        <shortName evidence="7">PPIase SurA</shortName>
        <ecNumber evidence="7">5.2.1.8</ecNumber>
    </alternativeName>
    <alternativeName>
        <fullName evidence="7">Rotamase SurA</fullName>
    </alternativeName>
</protein>
<feature type="domain" description="PpiC" evidence="8">
    <location>
        <begin position="293"/>
        <end position="392"/>
    </location>
</feature>
<gene>
    <name evidence="7" type="primary">surA</name>
    <name evidence="9" type="ORF">BECKSD772D_GA0070982_100738</name>
</gene>
<comment type="subcellular location">
    <subcellularLocation>
        <location evidence="7">Periplasm</location>
    </subcellularLocation>
    <text evidence="7">Is capable of associating with the outer membrane.</text>
</comment>
<dbReference type="GO" id="GO:0051082">
    <property type="term" value="F:unfolded protein binding"/>
    <property type="evidence" value="ECO:0007669"/>
    <property type="project" value="UniProtKB-UniRule"/>
</dbReference>
<dbReference type="Gene3D" id="1.10.4030.10">
    <property type="entry name" value="Porin chaperone SurA, peptide-binding domain"/>
    <property type="match status" value="1"/>
</dbReference>
<dbReference type="GO" id="GO:0043165">
    <property type="term" value="P:Gram-negative-bacterium-type cell outer membrane assembly"/>
    <property type="evidence" value="ECO:0007669"/>
    <property type="project" value="InterPro"/>
</dbReference>
<keyword evidence="3 7" id="KW-0574">Periplasm</keyword>
<dbReference type="SUPFAM" id="SSF109998">
    <property type="entry name" value="Triger factor/SurA peptide-binding domain-like"/>
    <property type="match status" value="1"/>
</dbReference>
<dbReference type="GO" id="GO:0042277">
    <property type="term" value="F:peptide binding"/>
    <property type="evidence" value="ECO:0007669"/>
    <property type="project" value="InterPro"/>
</dbReference>
<dbReference type="EC" id="5.2.1.8" evidence="7"/>
<evidence type="ECO:0000313" key="9">
    <source>
        <dbReference type="EMBL" id="VFK78131.1"/>
    </source>
</evidence>
<dbReference type="InterPro" id="IPR000297">
    <property type="entry name" value="PPIase_PpiC"/>
</dbReference>
<keyword evidence="5 7" id="KW-0143">Chaperone</keyword>